<dbReference type="SMART" id="SM00360">
    <property type="entry name" value="RRM"/>
    <property type="match status" value="2"/>
</dbReference>
<evidence type="ECO:0000313" key="6">
    <source>
        <dbReference type="Proteomes" id="UP001372338"/>
    </source>
</evidence>
<feature type="region of interest" description="Disordered" evidence="3">
    <location>
        <begin position="320"/>
        <end position="345"/>
    </location>
</feature>
<keyword evidence="1 2" id="KW-0694">RNA-binding</keyword>
<comment type="caution">
    <text evidence="5">The sequence shown here is derived from an EMBL/GenBank/DDBJ whole genome shotgun (WGS) entry which is preliminary data.</text>
</comment>
<evidence type="ECO:0000259" key="4">
    <source>
        <dbReference type="PROSITE" id="PS50102"/>
    </source>
</evidence>
<dbReference type="InterPro" id="IPR012677">
    <property type="entry name" value="Nucleotide-bd_a/b_plait_sf"/>
</dbReference>
<dbReference type="EMBL" id="JAYWIO010000004">
    <property type="protein sequence ID" value="KAK7266946.1"/>
    <property type="molecule type" value="Genomic_DNA"/>
</dbReference>
<feature type="region of interest" description="Disordered" evidence="3">
    <location>
        <begin position="1"/>
        <end position="91"/>
    </location>
</feature>
<dbReference type="Proteomes" id="UP001372338">
    <property type="component" value="Unassembled WGS sequence"/>
</dbReference>
<dbReference type="Gene3D" id="3.30.70.330">
    <property type="match status" value="2"/>
</dbReference>
<gene>
    <name evidence="5" type="ORF">RIF29_19608</name>
</gene>
<dbReference type="AlphaFoldDB" id="A0AAN9F102"/>
<keyword evidence="6" id="KW-1185">Reference proteome</keyword>
<dbReference type="PANTHER" id="PTHR10352">
    <property type="entry name" value="EUKARYOTIC TRANSLATION INITIATION FACTOR 3 SUBUNIT G"/>
    <property type="match status" value="1"/>
</dbReference>
<dbReference type="PROSITE" id="PS50102">
    <property type="entry name" value="RRM"/>
    <property type="match status" value="2"/>
</dbReference>
<evidence type="ECO:0000313" key="5">
    <source>
        <dbReference type="EMBL" id="KAK7266946.1"/>
    </source>
</evidence>
<evidence type="ECO:0000256" key="2">
    <source>
        <dbReference type="PROSITE-ProRule" id="PRU00176"/>
    </source>
</evidence>
<sequence length="530" mass="56740">MARKRKLPPNSTPSEQPPLKHSQIHQQQPQLDPEEEEYEEVEEEIAVEGEEDPDEGEEQDEEEQQQQNDAVQDKDNKQNATSSALAEDDDDPIQKLLEPFGKDQLVTLLTEAASKHRDVADRIRQKANADPSLRKIFVHGLGWDTTVETLAAAFRQYGEIEDCKAVTDKTTGKSKGYGFILFKTRGGARKALQQPQKRIGNRMTACQLASIGPVQQSQPNNNNPTQPNFNNSAASAGPAASEYTQRKIYVSNVGAELDPQRLLSFFARFGEIEEGPLGLDKLTGKPKGFCLFVYKRVEGAKRALQEPHKEFEGHVLHCSQAIDGPKPSKPQPQQQQQQQHQMMAPTAITTSSQFQRNANSSIVGVSSAPGHLMAPAGTTATGFNQGAAALPTQLNPALGQALTALLASQPAGLELSGVLGTLGSQPALNPGVPPTGLGVQGGYNSQANVHPGAIGGYGNQLALHGAYPNQQVGQVALQGAYPTQQVGQIGQVGLQGAYPTQQLGQGGTGRGQQQQYGAGQYGGVAPYMGH</sequence>
<feature type="domain" description="RRM" evidence="4">
    <location>
        <begin position="246"/>
        <end position="322"/>
    </location>
</feature>
<proteinExistence type="predicted"/>
<dbReference type="SUPFAM" id="SSF54928">
    <property type="entry name" value="RNA-binding domain, RBD"/>
    <property type="match status" value="2"/>
</dbReference>
<dbReference type="InterPro" id="IPR035979">
    <property type="entry name" value="RBD_domain_sf"/>
</dbReference>
<feature type="compositionally biased region" description="Low complexity" evidence="3">
    <location>
        <begin position="331"/>
        <end position="341"/>
    </location>
</feature>
<feature type="compositionally biased region" description="Acidic residues" evidence="3">
    <location>
        <begin position="32"/>
        <end position="64"/>
    </location>
</feature>
<protein>
    <recommendedName>
        <fullName evidence="4">RRM domain-containing protein</fullName>
    </recommendedName>
</protein>
<accession>A0AAN9F102</accession>
<dbReference type="Pfam" id="PF00076">
    <property type="entry name" value="RRM_1"/>
    <property type="match status" value="2"/>
</dbReference>
<feature type="domain" description="RRM" evidence="4">
    <location>
        <begin position="134"/>
        <end position="211"/>
    </location>
</feature>
<evidence type="ECO:0000256" key="3">
    <source>
        <dbReference type="SAM" id="MobiDB-lite"/>
    </source>
</evidence>
<dbReference type="InterPro" id="IPR000504">
    <property type="entry name" value="RRM_dom"/>
</dbReference>
<dbReference type="GO" id="GO:0003723">
    <property type="term" value="F:RNA binding"/>
    <property type="evidence" value="ECO:0007669"/>
    <property type="project" value="UniProtKB-UniRule"/>
</dbReference>
<name>A0AAN9F102_CROPI</name>
<feature type="region of interest" description="Disordered" evidence="3">
    <location>
        <begin position="213"/>
        <end position="237"/>
    </location>
</feature>
<organism evidence="5 6">
    <name type="scientific">Crotalaria pallida</name>
    <name type="common">Smooth rattlebox</name>
    <name type="synonym">Crotalaria striata</name>
    <dbReference type="NCBI Taxonomy" id="3830"/>
    <lineage>
        <taxon>Eukaryota</taxon>
        <taxon>Viridiplantae</taxon>
        <taxon>Streptophyta</taxon>
        <taxon>Embryophyta</taxon>
        <taxon>Tracheophyta</taxon>
        <taxon>Spermatophyta</taxon>
        <taxon>Magnoliopsida</taxon>
        <taxon>eudicotyledons</taxon>
        <taxon>Gunneridae</taxon>
        <taxon>Pentapetalae</taxon>
        <taxon>rosids</taxon>
        <taxon>fabids</taxon>
        <taxon>Fabales</taxon>
        <taxon>Fabaceae</taxon>
        <taxon>Papilionoideae</taxon>
        <taxon>50 kb inversion clade</taxon>
        <taxon>genistoids sensu lato</taxon>
        <taxon>core genistoids</taxon>
        <taxon>Crotalarieae</taxon>
        <taxon>Crotalaria</taxon>
    </lineage>
</organism>
<reference evidence="5 6" key="1">
    <citation type="submission" date="2024-01" db="EMBL/GenBank/DDBJ databases">
        <title>The genomes of 5 underutilized Papilionoideae crops provide insights into root nodulation and disease resistanc.</title>
        <authorList>
            <person name="Yuan L."/>
        </authorList>
    </citation>
    <scope>NUCLEOTIDE SEQUENCE [LARGE SCALE GENOMIC DNA]</scope>
    <source>
        <strain evidence="5">ZHUSHIDOU_FW_LH</strain>
        <tissue evidence="5">Leaf</tissue>
    </source>
</reference>
<evidence type="ECO:0000256" key="1">
    <source>
        <dbReference type="ARBA" id="ARBA00022884"/>
    </source>
</evidence>